<keyword evidence="2 8" id="KW-0489">Methyltransferase</keyword>
<dbReference type="GO" id="GO:0052905">
    <property type="term" value="F:tRNA (guanosine(9)-N1)-methyltransferase activity"/>
    <property type="evidence" value="ECO:0007669"/>
    <property type="project" value="UniProtKB-EC"/>
</dbReference>
<organism evidence="8 9">
    <name type="scientific">Theileria orientalis</name>
    <dbReference type="NCBI Taxonomy" id="68886"/>
    <lineage>
        <taxon>Eukaryota</taxon>
        <taxon>Sar</taxon>
        <taxon>Alveolata</taxon>
        <taxon>Apicomplexa</taxon>
        <taxon>Aconoidasida</taxon>
        <taxon>Piroplasmida</taxon>
        <taxon>Theileriidae</taxon>
        <taxon>Theileria</taxon>
    </lineage>
</organism>
<evidence type="ECO:0000256" key="6">
    <source>
        <dbReference type="SAM" id="MobiDB-lite"/>
    </source>
</evidence>
<name>A0A976MF68_THEOR</name>
<dbReference type="GO" id="GO:0000049">
    <property type="term" value="F:tRNA binding"/>
    <property type="evidence" value="ECO:0007669"/>
    <property type="project" value="TreeGrafter"/>
</dbReference>
<dbReference type="EMBL" id="CP056072">
    <property type="protein sequence ID" value="UKK02760.2"/>
    <property type="molecule type" value="Genomic_DNA"/>
</dbReference>
<dbReference type="AlphaFoldDB" id="A0A976MF68"/>
<dbReference type="PROSITE" id="PS51675">
    <property type="entry name" value="SAM_MT_TRM10"/>
    <property type="match status" value="1"/>
</dbReference>
<reference evidence="8" key="1">
    <citation type="submission" date="2022-07" db="EMBL/GenBank/DDBJ databases">
        <title>Evaluation of T. orientalis genome assembly methods using nanopore sequencing and analysis of variation between genomes.</title>
        <authorList>
            <person name="Yam J."/>
            <person name="Micallef M.L."/>
            <person name="Liu M."/>
            <person name="Djordjevic S.P."/>
            <person name="Bogema D.R."/>
            <person name="Jenkins C."/>
        </authorList>
    </citation>
    <scope>NUCLEOTIDE SEQUENCE</scope>
    <source>
        <strain evidence="8">Goon Nure</strain>
    </source>
</reference>
<keyword evidence="3 8" id="KW-0808">Transferase</keyword>
<dbReference type="PANTHER" id="PTHR13563">
    <property type="entry name" value="TRNA (GUANINE-9-) METHYLTRANSFERASE"/>
    <property type="match status" value="1"/>
</dbReference>
<protein>
    <recommendedName>
        <fullName evidence="1">tRNA (guanine(9)-N(1))-methyltransferase</fullName>
        <ecNumber evidence="1">2.1.1.221</ecNumber>
    </recommendedName>
</protein>
<dbReference type="PANTHER" id="PTHR13563:SF13">
    <property type="entry name" value="TRNA METHYLTRANSFERASE 10 HOMOLOG A"/>
    <property type="match status" value="1"/>
</dbReference>
<dbReference type="InterPro" id="IPR028564">
    <property type="entry name" value="MT_TRM10-typ"/>
</dbReference>
<feature type="compositionally biased region" description="Basic residues" evidence="6">
    <location>
        <begin position="13"/>
        <end position="41"/>
    </location>
</feature>
<feature type="compositionally biased region" description="Polar residues" evidence="6">
    <location>
        <begin position="1"/>
        <end position="10"/>
    </location>
</feature>
<dbReference type="InterPro" id="IPR038459">
    <property type="entry name" value="MT_TRM10-typ_sf"/>
</dbReference>
<evidence type="ECO:0000256" key="3">
    <source>
        <dbReference type="ARBA" id="ARBA00022679"/>
    </source>
</evidence>
<evidence type="ECO:0000256" key="5">
    <source>
        <dbReference type="ARBA" id="ARBA00048434"/>
    </source>
</evidence>
<gene>
    <name evidence="8" type="ORF">MACK_002857</name>
</gene>
<evidence type="ECO:0000313" key="8">
    <source>
        <dbReference type="EMBL" id="UKK02760.2"/>
    </source>
</evidence>
<accession>A0A976MF68</accession>
<evidence type="ECO:0000256" key="4">
    <source>
        <dbReference type="ARBA" id="ARBA00022691"/>
    </source>
</evidence>
<evidence type="ECO:0000313" key="9">
    <source>
        <dbReference type="Proteomes" id="UP000244811"/>
    </source>
</evidence>
<dbReference type="Proteomes" id="UP000244811">
    <property type="component" value="Chromosome 4"/>
</dbReference>
<evidence type="ECO:0000259" key="7">
    <source>
        <dbReference type="PROSITE" id="PS51675"/>
    </source>
</evidence>
<evidence type="ECO:0000256" key="1">
    <source>
        <dbReference type="ARBA" id="ARBA00012797"/>
    </source>
</evidence>
<comment type="catalytic activity">
    <reaction evidence="5">
        <text>guanosine(9) in tRNA + S-adenosyl-L-methionine = N(1)-methylguanosine(9) in tRNA + S-adenosyl-L-homocysteine + H(+)</text>
        <dbReference type="Rhea" id="RHEA:43156"/>
        <dbReference type="Rhea" id="RHEA-COMP:10367"/>
        <dbReference type="Rhea" id="RHEA-COMP:10368"/>
        <dbReference type="ChEBI" id="CHEBI:15378"/>
        <dbReference type="ChEBI" id="CHEBI:57856"/>
        <dbReference type="ChEBI" id="CHEBI:59789"/>
        <dbReference type="ChEBI" id="CHEBI:73542"/>
        <dbReference type="ChEBI" id="CHEBI:74269"/>
        <dbReference type="EC" id="2.1.1.221"/>
    </reaction>
</comment>
<feature type="domain" description="SAM-dependent MTase TRM10-type" evidence="7">
    <location>
        <begin position="79"/>
        <end position="230"/>
    </location>
</feature>
<dbReference type="InterPro" id="IPR007356">
    <property type="entry name" value="tRNA_m1G_MeTrfase_euk"/>
</dbReference>
<keyword evidence="4" id="KW-0949">S-adenosyl-L-methionine</keyword>
<dbReference type="EC" id="2.1.1.221" evidence="1"/>
<evidence type="ECO:0000256" key="2">
    <source>
        <dbReference type="ARBA" id="ARBA00022603"/>
    </source>
</evidence>
<sequence length="230" mass="27164">MEETPDQIQPKTRLPRSQKKKLKRLQKLERRRQRRPEIRRKRKEVLRNEREELLSSMTAEEKEEYILNLRKTNYEKSVEISKFLDECQETGSPICINCSFEDSMNPKEIRSLAKQISLCYNIMKKHLVPIKLILTSFSKESSLYKDCELFGIHKWKVHFEEKGFWEVFDRENTVVLSPDANEYLEDVEEDRVYVIGGLVDTNVKKVSIGDFTVNAAVSRIQPGKISWNHL</sequence>
<proteinExistence type="predicted"/>
<dbReference type="GO" id="GO:0005634">
    <property type="term" value="C:nucleus"/>
    <property type="evidence" value="ECO:0007669"/>
    <property type="project" value="TreeGrafter"/>
</dbReference>
<dbReference type="CDD" id="cd18089">
    <property type="entry name" value="SPOUT_Trm10-like"/>
    <property type="match status" value="1"/>
</dbReference>
<dbReference type="GO" id="GO:0002939">
    <property type="term" value="P:tRNA N1-guanine methylation"/>
    <property type="evidence" value="ECO:0007669"/>
    <property type="project" value="TreeGrafter"/>
</dbReference>
<dbReference type="Gene3D" id="3.40.1280.30">
    <property type="match status" value="1"/>
</dbReference>
<feature type="region of interest" description="Disordered" evidence="6">
    <location>
        <begin position="1"/>
        <end position="41"/>
    </location>
</feature>